<organism evidence="1 2">
    <name type="scientific">Ohtaekwangia kribbensis</name>
    <dbReference type="NCBI Taxonomy" id="688913"/>
    <lineage>
        <taxon>Bacteria</taxon>
        <taxon>Pseudomonadati</taxon>
        <taxon>Bacteroidota</taxon>
        <taxon>Cytophagia</taxon>
        <taxon>Cytophagales</taxon>
        <taxon>Fulvivirgaceae</taxon>
        <taxon>Ohtaekwangia</taxon>
    </lineage>
</organism>
<evidence type="ECO:0000313" key="2">
    <source>
        <dbReference type="Proteomes" id="UP001597112"/>
    </source>
</evidence>
<comment type="caution">
    <text evidence="1">The sequence shown here is derived from an EMBL/GenBank/DDBJ whole genome shotgun (WGS) entry which is preliminary data.</text>
</comment>
<accession>A0ABW3JWN9</accession>
<gene>
    <name evidence="1" type="ORF">ACFQ21_01820</name>
</gene>
<dbReference type="EMBL" id="JBHTKA010000001">
    <property type="protein sequence ID" value="MFD0998016.1"/>
    <property type="molecule type" value="Genomic_DNA"/>
</dbReference>
<sequence>MELSEARQFFKDRLKLALSDDRQPMPDILEVNKVYESIYYRESQRGCRDLKYKLVKDSSDRYVLDYYLKTDDYSIHKRIDANGNSIELENFEAQFGWPVYEDKAETEREHQRIKEHNQTVYAILKNKGFEK</sequence>
<name>A0ABW3JWN9_9BACT</name>
<proteinExistence type="predicted"/>
<dbReference type="Proteomes" id="UP001597112">
    <property type="component" value="Unassembled WGS sequence"/>
</dbReference>
<reference evidence="2" key="1">
    <citation type="journal article" date="2019" name="Int. J. Syst. Evol. Microbiol.">
        <title>The Global Catalogue of Microorganisms (GCM) 10K type strain sequencing project: providing services to taxonomists for standard genome sequencing and annotation.</title>
        <authorList>
            <consortium name="The Broad Institute Genomics Platform"/>
            <consortium name="The Broad Institute Genome Sequencing Center for Infectious Disease"/>
            <person name="Wu L."/>
            <person name="Ma J."/>
        </authorList>
    </citation>
    <scope>NUCLEOTIDE SEQUENCE [LARGE SCALE GENOMIC DNA]</scope>
    <source>
        <strain evidence="2">CCUG 58938</strain>
    </source>
</reference>
<evidence type="ECO:0000313" key="1">
    <source>
        <dbReference type="EMBL" id="MFD0998016.1"/>
    </source>
</evidence>
<protein>
    <submittedName>
        <fullName evidence="1">Uncharacterized protein</fullName>
    </submittedName>
</protein>
<dbReference type="RefSeq" id="WP_377573979.1">
    <property type="nucleotide sequence ID" value="NZ_JBHTKA010000001.1"/>
</dbReference>
<keyword evidence="2" id="KW-1185">Reference proteome</keyword>